<organism evidence="2">
    <name type="scientific">marine metagenome</name>
    <dbReference type="NCBI Taxonomy" id="408172"/>
    <lineage>
        <taxon>unclassified sequences</taxon>
        <taxon>metagenomes</taxon>
        <taxon>ecological metagenomes</taxon>
    </lineage>
</organism>
<proteinExistence type="predicted"/>
<protein>
    <submittedName>
        <fullName evidence="2">Uncharacterized protein</fullName>
    </submittedName>
</protein>
<feature type="region of interest" description="Disordered" evidence="1">
    <location>
        <begin position="1"/>
        <end position="41"/>
    </location>
</feature>
<accession>A0A382U353</accession>
<evidence type="ECO:0000313" key="2">
    <source>
        <dbReference type="EMBL" id="SVD28693.1"/>
    </source>
</evidence>
<dbReference type="AlphaFoldDB" id="A0A382U353"/>
<gene>
    <name evidence="2" type="ORF">METZ01_LOCUS381547</name>
</gene>
<reference evidence="2" key="1">
    <citation type="submission" date="2018-05" db="EMBL/GenBank/DDBJ databases">
        <authorList>
            <person name="Lanie J.A."/>
            <person name="Ng W.-L."/>
            <person name="Kazmierczak K.M."/>
            <person name="Andrzejewski T.M."/>
            <person name="Davidsen T.M."/>
            <person name="Wayne K.J."/>
            <person name="Tettelin H."/>
            <person name="Glass J.I."/>
            <person name="Rusch D."/>
            <person name="Podicherti R."/>
            <person name="Tsui H.-C.T."/>
            <person name="Winkler M.E."/>
        </authorList>
    </citation>
    <scope>NUCLEOTIDE SEQUENCE</scope>
</reference>
<sequence>MSLPRDVSLERALHGGGHASEQGSENGQGEEHSPRGRRRERKVKVPGSLFFVTFVFLASCGDERPSKESENHTGHSFTDSGILAIERTRAEADRQLFNDEREAQRYEVAFVRLWDAMRLGKPFAALANFSFTSLSFPQARDPQPLSYGPYPVQGIVFAGPTNVLTPEIARKILASAKAA</sequence>
<dbReference type="EMBL" id="UINC01141134">
    <property type="protein sequence ID" value="SVD28693.1"/>
    <property type="molecule type" value="Genomic_DNA"/>
</dbReference>
<feature type="non-terminal residue" evidence="2">
    <location>
        <position position="179"/>
    </location>
</feature>
<evidence type="ECO:0000256" key="1">
    <source>
        <dbReference type="SAM" id="MobiDB-lite"/>
    </source>
</evidence>
<name>A0A382U353_9ZZZZ</name>